<dbReference type="PANTHER" id="PTHR42885:SF1">
    <property type="entry name" value="THREONINE-PHOSPHATE DECARBOXYLASE"/>
    <property type="match status" value="1"/>
</dbReference>
<protein>
    <submittedName>
        <fullName evidence="4">Aminotransferase class I/II-fold pyridoxal phosphate-dependent enzyme</fullName>
    </submittedName>
</protein>
<evidence type="ECO:0000313" key="5">
    <source>
        <dbReference type="Proteomes" id="UP000716906"/>
    </source>
</evidence>
<dbReference type="SUPFAM" id="SSF53383">
    <property type="entry name" value="PLP-dependent transferases"/>
    <property type="match status" value="1"/>
</dbReference>
<keyword evidence="5" id="KW-1185">Reference proteome</keyword>
<evidence type="ECO:0000256" key="1">
    <source>
        <dbReference type="ARBA" id="ARBA00001933"/>
    </source>
</evidence>
<dbReference type="Proteomes" id="UP000716906">
    <property type="component" value="Unassembled WGS sequence"/>
</dbReference>
<feature type="domain" description="Aminotransferase class I/classII large" evidence="3">
    <location>
        <begin position="18"/>
        <end position="342"/>
    </location>
</feature>
<dbReference type="InterPro" id="IPR015424">
    <property type="entry name" value="PyrdxlP-dep_Trfase"/>
</dbReference>
<evidence type="ECO:0000259" key="3">
    <source>
        <dbReference type="Pfam" id="PF00155"/>
    </source>
</evidence>
<sequence>MDEMEDHGGNIYDKDIRIDFSVNVNPFGMPEAVKRAAVRGVEESFRYPDPRQRELRQALSDAFCIPAERIVAGSGAAELIWGITAALQPGKALVCAPSFGEYEGALLARGCQVERFYLRGENDWLATRELVRRAGEEPGLEMLFLCHPNNPTGRLAPAEILKGLAHVCHERKITLVVDECFLDLTREGEAASALALQGDCPELLVLRAFTKMYAMPGLRLGWLAAGGEETAERIRRMLPPWNVSWPAQMAGCAALEEQEFARKSADLLLEEREWLSGQLRKLGFRVWPSDTTFLLFEGPEDLQEACLKEGIYIRDGASFPGLWAGTWRIGVRTREENLVLLELLREIMKERKMDRWQK</sequence>
<dbReference type="Gene3D" id="3.40.640.10">
    <property type="entry name" value="Type I PLP-dependent aspartate aminotransferase-like (Major domain)"/>
    <property type="match status" value="1"/>
</dbReference>
<dbReference type="GO" id="GO:0008483">
    <property type="term" value="F:transaminase activity"/>
    <property type="evidence" value="ECO:0007669"/>
    <property type="project" value="UniProtKB-KW"/>
</dbReference>
<organism evidence="4 5">
    <name type="scientific">Faecalicatena fissicatena</name>
    <dbReference type="NCBI Taxonomy" id="290055"/>
    <lineage>
        <taxon>Bacteria</taxon>
        <taxon>Bacillati</taxon>
        <taxon>Bacillota</taxon>
        <taxon>Clostridia</taxon>
        <taxon>Lachnospirales</taxon>
        <taxon>Lachnospiraceae</taxon>
        <taxon>Faecalicatena</taxon>
    </lineage>
</organism>
<dbReference type="PANTHER" id="PTHR42885">
    <property type="entry name" value="HISTIDINOL-PHOSPHATE AMINOTRANSFERASE-RELATED"/>
    <property type="match status" value="1"/>
</dbReference>
<dbReference type="InterPro" id="IPR015422">
    <property type="entry name" value="PyrdxlP-dep_Trfase_small"/>
</dbReference>
<keyword evidence="2" id="KW-0663">Pyridoxal phosphate</keyword>
<comment type="cofactor">
    <cofactor evidence="1">
        <name>pyridoxal 5'-phosphate</name>
        <dbReference type="ChEBI" id="CHEBI:597326"/>
    </cofactor>
</comment>
<name>A0ABS2E951_9FIRM</name>
<evidence type="ECO:0000256" key="2">
    <source>
        <dbReference type="ARBA" id="ARBA00022898"/>
    </source>
</evidence>
<gene>
    <name evidence="4" type="ORF">H7U36_08565</name>
</gene>
<comment type="caution">
    <text evidence="4">The sequence shown here is derived from an EMBL/GenBank/DDBJ whole genome shotgun (WGS) entry which is preliminary data.</text>
</comment>
<accession>A0ABS2E951</accession>
<proteinExistence type="predicted"/>
<reference evidence="4 5" key="1">
    <citation type="journal article" date="2021" name="Sci. Rep.">
        <title>The distribution of antibiotic resistance genes in chicken gut microbiota commensals.</title>
        <authorList>
            <person name="Juricova H."/>
            <person name="Matiasovicova J."/>
            <person name="Kubasova T."/>
            <person name="Cejkova D."/>
            <person name="Rychlik I."/>
        </authorList>
    </citation>
    <scope>NUCLEOTIDE SEQUENCE [LARGE SCALE GENOMIC DNA]</scope>
    <source>
        <strain evidence="4 5">An773</strain>
    </source>
</reference>
<evidence type="ECO:0000313" key="4">
    <source>
        <dbReference type="EMBL" id="MBM6738148.1"/>
    </source>
</evidence>
<dbReference type="Pfam" id="PF00155">
    <property type="entry name" value="Aminotran_1_2"/>
    <property type="match status" value="1"/>
</dbReference>
<keyword evidence="4" id="KW-0808">Transferase</keyword>
<dbReference type="InterPro" id="IPR004839">
    <property type="entry name" value="Aminotransferase_I/II_large"/>
</dbReference>
<dbReference type="CDD" id="cd00609">
    <property type="entry name" value="AAT_like"/>
    <property type="match status" value="1"/>
</dbReference>
<dbReference type="Gene3D" id="3.90.1150.10">
    <property type="entry name" value="Aspartate Aminotransferase, domain 1"/>
    <property type="match status" value="1"/>
</dbReference>
<dbReference type="EMBL" id="JACLYY010000007">
    <property type="protein sequence ID" value="MBM6738148.1"/>
    <property type="molecule type" value="Genomic_DNA"/>
</dbReference>
<keyword evidence="4" id="KW-0032">Aminotransferase</keyword>
<dbReference type="InterPro" id="IPR015421">
    <property type="entry name" value="PyrdxlP-dep_Trfase_major"/>
</dbReference>